<dbReference type="EMBL" id="NVDQ01000039">
    <property type="protein sequence ID" value="PFV02784.1"/>
    <property type="molecule type" value="Genomic_DNA"/>
</dbReference>
<organism evidence="1 2">
    <name type="scientific">Bacillus cereus</name>
    <dbReference type="NCBI Taxonomy" id="1396"/>
    <lineage>
        <taxon>Bacteria</taxon>
        <taxon>Bacillati</taxon>
        <taxon>Bacillota</taxon>
        <taxon>Bacilli</taxon>
        <taxon>Bacillales</taxon>
        <taxon>Bacillaceae</taxon>
        <taxon>Bacillus</taxon>
        <taxon>Bacillus cereus group</taxon>
    </lineage>
</organism>
<sequence>MKVYDEIICCNCSINAYLDEFKIKIEDLDEYPKIKVVGYGEEDTFVCKECGEELEALDMYFTCEDDLKIGLTLIVTAIANVLSDEIEHCSHCEGRDLQDYEVRAEKEKISYQSSGIDIAGLLCNMNVPDDIHAEIMPKLRCNCGYGEGYHPKQNPDNGHFDYSDRIYKSEEIHEFWGGFEDRLIEVAQIYGVTISMEQIDDFVQHCFDNPMLAYKHNLAKLIFEVLNKVLEKKANLSVQIGESLFRGRCRAKDNKKFEVGNLGMPPKGLASHGRYNLVGTSVLYLTDDKMGIPYEIEPKKNEVIDVAQYQVQQELVLFDVDAIFGDFSLFINRENNESTLVKRNYLFTNFLASVCNEVGFDGVYYKGAGDKLYNNIAIFEKAVTKLQEQSTVETVDCKIKYDFV</sequence>
<dbReference type="RefSeq" id="WP_098660188.1">
    <property type="nucleotide sequence ID" value="NZ_NVDQ01000039.1"/>
</dbReference>
<name>A0A9X7B8L3_BACCE</name>
<protein>
    <recommendedName>
        <fullName evidence="3">RES domain-containing protein</fullName>
    </recommendedName>
</protein>
<comment type="caution">
    <text evidence="1">The sequence shown here is derived from an EMBL/GenBank/DDBJ whole genome shotgun (WGS) entry which is preliminary data.</text>
</comment>
<evidence type="ECO:0008006" key="3">
    <source>
        <dbReference type="Google" id="ProtNLM"/>
    </source>
</evidence>
<reference evidence="1 2" key="1">
    <citation type="submission" date="2017-09" db="EMBL/GenBank/DDBJ databases">
        <title>Large-scale bioinformatics analysis of Bacillus genomes uncovers conserved roles of natural products in bacterial physiology.</title>
        <authorList>
            <consortium name="Agbiome Team Llc"/>
            <person name="Bleich R.M."/>
            <person name="Grubbs K.J."/>
            <person name="Santa Maria K.C."/>
            <person name="Allen S.E."/>
            <person name="Farag S."/>
            <person name="Shank E.A."/>
            <person name="Bowers A."/>
        </authorList>
    </citation>
    <scope>NUCLEOTIDE SEQUENCE [LARGE SCALE GENOMIC DNA]</scope>
    <source>
        <strain evidence="1 2">AFS060282</strain>
    </source>
</reference>
<evidence type="ECO:0000313" key="2">
    <source>
        <dbReference type="Proteomes" id="UP000226257"/>
    </source>
</evidence>
<evidence type="ECO:0000313" key="1">
    <source>
        <dbReference type="EMBL" id="PFV02784.1"/>
    </source>
</evidence>
<gene>
    <name evidence="1" type="ORF">COK98_26220</name>
</gene>
<accession>A0A9X7B8L3</accession>
<proteinExistence type="predicted"/>
<dbReference type="AlphaFoldDB" id="A0A9X7B8L3"/>
<dbReference type="Proteomes" id="UP000226257">
    <property type="component" value="Unassembled WGS sequence"/>
</dbReference>